<reference evidence="1" key="2">
    <citation type="submission" date="2003-12" db="EMBL/GenBank/DDBJ databases">
        <title>Monterey Bay Coastal Ocean Microbial Observatory environmental clone sequencing.</title>
        <authorList>
            <person name="DeLong E.F."/>
        </authorList>
    </citation>
    <scope>NUCLEOTIDE SEQUENCE</scope>
</reference>
<dbReference type="EMBL" id="AY458645">
    <property type="protein sequence ID" value="AAR38077.1"/>
    <property type="molecule type" value="Genomic_DNA"/>
</dbReference>
<evidence type="ECO:0000313" key="1">
    <source>
        <dbReference type="EMBL" id="AAR38077.1"/>
    </source>
</evidence>
<protein>
    <submittedName>
        <fullName evidence="1">Uncharacterized protein</fullName>
    </submittedName>
</protein>
<proteinExistence type="predicted"/>
<name>Q6SFY5_9BACT</name>
<organism evidence="1">
    <name type="scientific">uncultured marine bacterium 577</name>
    <dbReference type="NCBI Taxonomy" id="257398"/>
    <lineage>
        <taxon>Bacteria</taxon>
        <taxon>environmental samples</taxon>
    </lineage>
</organism>
<reference evidence="1" key="1">
    <citation type="submission" date="2003-11" db="EMBL/GenBank/DDBJ databases">
        <authorList>
            <person name="Heidelberg J.F."/>
            <person name="Eisen J.A."/>
            <person name="Nelson W.C."/>
            <person name="DeLong E.F."/>
        </authorList>
    </citation>
    <scope>NUCLEOTIDE SEQUENCE</scope>
</reference>
<accession>Q6SFY5</accession>
<gene>
    <name evidence="1" type="ORF">MBMO_EBAC080-L12H07.26</name>
</gene>
<dbReference type="AlphaFoldDB" id="Q6SFY5"/>
<sequence length="40" mass="4755">MLYRLKLIPVFIIIEIKFPTQRTVKLMILDRPLTATQKIV</sequence>